<evidence type="ECO:0000313" key="3">
    <source>
        <dbReference type="Proteomes" id="UP001304895"/>
    </source>
</evidence>
<gene>
    <name evidence="2" type="ORF">BT67DRAFT_14913</name>
</gene>
<evidence type="ECO:0000256" key="1">
    <source>
        <dbReference type="SAM" id="MobiDB-lite"/>
    </source>
</evidence>
<sequence length="170" mass="19220">MGANWPTRPRSGSQSTWNMDPPHEACANRPTVSICLPFPPIVQSVPCAPFLSESPSSVGSDFIQDAPPRVRQSDAFETAFLMTEQLSSANQNDQGGCHAISWQDVCRLVHRWWRQVKTKDRQSFVKSETSRQHPTQPSVQTRSRYGREPPRHPMAIGEGRRRIVLNRCNP</sequence>
<feature type="compositionally biased region" description="Polar residues" evidence="1">
    <location>
        <begin position="132"/>
        <end position="143"/>
    </location>
</feature>
<feature type="region of interest" description="Disordered" evidence="1">
    <location>
        <begin position="121"/>
        <end position="160"/>
    </location>
</feature>
<name>A0AAN6UTF1_9PEZI</name>
<dbReference type="Proteomes" id="UP001304895">
    <property type="component" value="Unassembled WGS sequence"/>
</dbReference>
<evidence type="ECO:0000313" key="2">
    <source>
        <dbReference type="EMBL" id="KAK4138589.1"/>
    </source>
</evidence>
<dbReference type="EMBL" id="MU853401">
    <property type="protein sequence ID" value="KAK4138589.1"/>
    <property type="molecule type" value="Genomic_DNA"/>
</dbReference>
<comment type="caution">
    <text evidence="2">The sequence shown here is derived from an EMBL/GenBank/DDBJ whole genome shotgun (WGS) entry which is preliminary data.</text>
</comment>
<protein>
    <submittedName>
        <fullName evidence="2">Uncharacterized protein</fullName>
    </submittedName>
</protein>
<reference evidence="2" key="2">
    <citation type="submission" date="2023-05" db="EMBL/GenBank/DDBJ databases">
        <authorList>
            <consortium name="Lawrence Berkeley National Laboratory"/>
            <person name="Steindorff A."/>
            <person name="Hensen N."/>
            <person name="Bonometti L."/>
            <person name="Westerberg I."/>
            <person name="Brannstrom I.O."/>
            <person name="Guillou S."/>
            <person name="Cros-Aarteil S."/>
            <person name="Calhoun S."/>
            <person name="Haridas S."/>
            <person name="Kuo A."/>
            <person name="Mondo S."/>
            <person name="Pangilinan J."/>
            <person name="Riley R."/>
            <person name="Labutti K."/>
            <person name="Andreopoulos B."/>
            <person name="Lipzen A."/>
            <person name="Chen C."/>
            <person name="Yanf M."/>
            <person name="Daum C."/>
            <person name="Ng V."/>
            <person name="Clum A."/>
            <person name="Ohm R."/>
            <person name="Martin F."/>
            <person name="Silar P."/>
            <person name="Natvig D."/>
            <person name="Lalanne C."/>
            <person name="Gautier V."/>
            <person name="Ament-Velasquez S.L."/>
            <person name="Kruys A."/>
            <person name="Hutchinson M.I."/>
            <person name="Powell A.J."/>
            <person name="Barry K."/>
            <person name="Miller A.N."/>
            <person name="Grigoriev I.V."/>
            <person name="Debuchy R."/>
            <person name="Gladieux P."/>
            <person name="Thoren M.H."/>
            <person name="Johannesson H."/>
        </authorList>
    </citation>
    <scope>NUCLEOTIDE SEQUENCE</scope>
    <source>
        <strain evidence="2">CBS 123565</strain>
    </source>
</reference>
<accession>A0AAN6UTF1</accession>
<reference evidence="2" key="1">
    <citation type="journal article" date="2023" name="Mol. Phylogenet. Evol.">
        <title>Genome-scale phylogeny and comparative genomics of the fungal order Sordariales.</title>
        <authorList>
            <person name="Hensen N."/>
            <person name="Bonometti L."/>
            <person name="Westerberg I."/>
            <person name="Brannstrom I.O."/>
            <person name="Guillou S."/>
            <person name="Cros-Aarteil S."/>
            <person name="Calhoun S."/>
            <person name="Haridas S."/>
            <person name="Kuo A."/>
            <person name="Mondo S."/>
            <person name="Pangilinan J."/>
            <person name="Riley R."/>
            <person name="LaButti K."/>
            <person name="Andreopoulos B."/>
            <person name="Lipzen A."/>
            <person name="Chen C."/>
            <person name="Yan M."/>
            <person name="Daum C."/>
            <person name="Ng V."/>
            <person name="Clum A."/>
            <person name="Steindorff A."/>
            <person name="Ohm R.A."/>
            <person name="Martin F."/>
            <person name="Silar P."/>
            <person name="Natvig D.O."/>
            <person name="Lalanne C."/>
            <person name="Gautier V."/>
            <person name="Ament-Velasquez S.L."/>
            <person name="Kruys A."/>
            <person name="Hutchinson M.I."/>
            <person name="Powell A.J."/>
            <person name="Barry K."/>
            <person name="Miller A.N."/>
            <person name="Grigoriev I.V."/>
            <person name="Debuchy R."/>
            <person name="Gladieux P."/>
            <person name="Hiltunen Thoren M."/>
            <person name="Johannesson H."/>
        </authorList>
    </citation>
    <scope>NUCLEOTIDE SEQUENCE</scope>
    <source>
        <strain evidence="2">CBS 123565</strain>
    </source>
</reference>
<dbReference type="AlphaFoldDB" id="A0AAN6UTF1"/>
<proteinExistence type="predicted"/>
<feature type="region of interest" description="Disordered" evidence="1">
    <location>
        <begin position="1"/>
        <end position="22"/>
    </location>
</feature>
<feature type="compositionally biased region" description="Basic and acidic residues" evidence="1">
    <location>
        <begin position="121"/>
        <end position="131"/>
    </location>
</feature>
<keyword evidence="3" id="KW-1185">Reference proteome</keyword>
<organism evidence="2 3">
    <name type="scientific">Trichocladium antarcticum</name>
    <dbReference type="NCBI Taxonomy" id="1450529"/>
    <lineage>
        <taxon>Eukaryota</taxon>
        <taxon>Fungi</taxon>
        <taxon>Dikarya</taxon>
        <taxon>Ascomycota</taxon>
        <taxon>Pezizomycotina</taxon>
        <taxon>Sordariomycetes</taxon>
        <taxon>Sordariomycetidae</taxon>
        <taxon>Sordariales</taxon>
        <taxon>Chaetomiaceae</taxon>
        <taxon>Trichocladium</taxon>
    </lineage>
</organism>